<organism evidence="1 2">
    <name type="scientific">Providencia rustigianii DSM 4541</name>
    <dbReference type="NCBI Taxonomy" id="500637"/>
    <lineage>
        <taxon>Bacteria</taxon>
        <taxon>Pseudomonadati</taxon>
        <taxon>Pseudomonadota</taxon>
        <taxon>Gammaproteobacteria</taxon>
        <taxon>Enterobacterales</taxon>
        <taxon>Morganellaceae</taxon>
        <taxon>Providencia</taxon>
    </lineage>
</organism>
<accession>D1P336</accession>
<reference evidence="1" key="1">
    <citation type="submission" date="2009-12" db="EMBL/GenBank/DDBJ databases">
        <authorList>
            <person name="Weinstock G."/>
            <person name="Sodergren E."/>
            <person name="Clifton S."/>
            <person name="Fulton L."/>
            <person name="Fulton B."/>
            <person name="Courtney L."/>
            <person name="Fronick C."/>
            <person name="Harrison M."/>
            <person name="Strong C."/>
            <person name="Farmer C."/>
            <person name="Delahaunty K."/>
            <person name="Markovic C."/>
            <person name="Hall O."/>
            <person name="Minx P."/>
            <person name="Tomlinson C."/>
            <person name="Mitreva M."/>
            <person name="Nelson J."/>
            <person name="Hou S."/>
            <person name="Wollam A."/>
            <person name="Pepin K.H."/>
            <person name="Johnson M."/>
            <person name="Bhonagiri V."/>
            <person name="Nash W.E."/>
            <person name="Warren W."/>
            <person name="Chinwalla A."/>
            <person name="Mardis E.R."/>
            <person name="Wilson R.K."/>
        </authorList>
    </citation>
    <scope>NUCLEOTIDE SEQUENCE [LARGE SCALE GENOMIC DNA]</scope>
    <source>
        <strain evidence="1">DSM 4541</strain>
    </source>
</reference>
<evidence type="ECO:0000313" key="2">
    <source>
        <dbReference type="Proteomes" id="UP000005512"/>
    </source>
</evidence>
<gene>
    <name evidence="1" type="ORF">PROVRUST_06632</name>
</gene>
<protein>
    <submittedName>
        <fullName evidence="1">Uncharacterized protein</fullName>
    </submittedName>
</protein>
<proteinExistence type="predicted"/>
<evidence type="ECO:0000313" key="1">
    <source>
        <dbReference type="EMBL" id="EFB72174.1"/>
    </source>
</evidence>
<dbReference type="AlphaFoldDB" id="D1P336"/>
<sequence>MYPYSIILQRILNQLISIQIKKISKLWKMGRNFSGDKSFSLS</sequence>
<dbReference type="HOGENOM" id="CLU_3256374_0_0_6"/>
<comment type="caution">
    <text evidence="1">The sequence shown here is derived from an EMBL/GenBank/DDBJ whole genome shotgun (WGS) entry which is preliminary data.</text>
</comment>
<keyword evidence="2" id="KW-1185">Reference proteome</keyword>
<name>D1P336_9GAMM</name>
<dbReference type="EMBL" id="ABXV02000026">
    <property type="protein sequence ID" value="EFB72174.1"/>
    <property type="molecule type" value="Genomic_DNA"/>
</dbReference>
<dbReference type="Proteomes" id="UP000005512">
    <property type="component" value="Unassembled WGS sequence"/>
</dbReference>